<name>A0A2L0D7B4_9STRE</name>
<keyword evidence="3" id="KW-0804">Transcription</keyword>
<dbReference type="SMART" id="SM00419">
    <property type="entry name" value="HTH_CRP"/>
    <property type="match status" value="1"/>
</dbReference>
<dbReference type="InterPro" id="IPR000595">
    <property type="entry name" value="cNMP-bd_dom"/>
</dbReference>
<dbReference type="RefSeq" id="WP_104968772.1">
    <property type="nucleotide sequence ID" value="NZ_CP025536.1"/>
</dbReference>
<dbReference type="InterPro" id="IPR036388">
    <property type="entry name" value="WH-like_DNA-bd_sf"/>
</dbReference>
<keyword evidence="2" id="KW-0238">DNA-binding</keyword>
<evidence type="ECO:0000259" key="4">
    <source>
        <dbReference type="PROSITE" id="PS50042"/>
    </source>
</evidence>
<dbReference type="PROSITE" id="PS51063">
    <property type="entry name" value="HTH_CRP_2"/>
    <property type="match status" value="1"/>
</dbReference>
<dbReference type="InterPro" id="IPR018490">
    <property type="entry name" value="cNMP-bd_dom_sf"/>
</dbReference>
<organism evidence="6 7">
    <name type="scientific">Streptococcus pluranimalium</name>
    <dbReference type="NCBI Taxonomy" id="82348"/>
    <lineage>
        <taxon>Bacteria</taxon>
        <taxon>Bacillati</taxon>
        <taxon>Bacillota</taxon>
        <taxon>Bacilli</taxon>
        <taxon>Lactobacillales</taxon>
        <taxon>Streptococcaceae</taxon>
        <taxon>Streptococcus</taxon>
    </lineage>
</organism>
<protein>
    <submittedName>
        <fullName evidence="6">Crp/Fnr family transcriptional regulator</fullName>
    </submittedName>
</protein>
<dbReference type="InterPro" id="IPR050397">
    <property type="entry name" value="Env_Response_Regulators"/>
</dbReference>
<dbReference type="Gene3D" id="2.60.120.10">
    <property type="entry name" value="Jelly Rolls"/>
    <property type="match status" value="1"/>
</dbReference>
<keyword evidence="1" id="KW-0805">Transcription regulation</keyword>
<dbReference type="InterPro" id="IPR014710">
    <property type="entry name" value="RmlC-like_jellyroll"/>
</dbReference>
<dbReference type="EMBL" id="CP025536">
    <property type="protein sequence ID" value="AUW97471.1"/>
    <property type="molecule type" value="Genomic_DNA"/>
</dbReference>
<dbReference type="PANTHER" id="PTHR24567:SF74">
    <property type="entry name" value="HTH-TYPE TRANSCRIPTIONAL REGULATOR ARCR"/>
    <property type="match status" value="1"/>
</dbReference>
<dbReference type="SUPFAM" id="SSF51206">
    <property type="entry name" value="cAMP-binding domain-like"/>
    <property type="match status" value="1"/>
</dbReference>
<reference evidence="6 7" key="1">
    <citation type="submission" date="2017-12" db="EMBL/GenBank/DDBJ databases">
        <authorList>
            <person name="Hurst M.R.H."/>
        </authorList>
    </citation>
    <scope>NUCLEOTIDE SEQUENCE [LARGE SCALE GENOMIC DNA]</scope>
    <source>
        <strain evidence="6 7">TH11417</strain>
    </source>
</reference>
<dbReference type="InterPro" id="IPR012318">
    <property type="entry name" value="HTH_CRP"/>
</dbReference>
<dbReference type="KEGG" id="splr:C0J00_10340"/>
<accession>A0A2L0D7B4</accession>
<feature type="domain" description="Cyclic nucleotide-binding" evidence="4">
    <location>
        <begin position="15"/>
        <end position="135"/>
    </location>
</feature>
<dbReference type="InterPro" id="IPR036390">
    <property type="entry name" value="WH_DNA-bd_sf"/>
</dbReference>
<evidence type="ECO:0000313" key="6">
    <source>
        <dbReference type="EMBL" id="AUW97471.1"/>
    </source>
</evidence>
<evidence type="ECO:0000256" key="2">
    <source>
        <dbReference type="ARBA" id="ARBA00023125"/>
    </source>
</evidence>
<dbReference type="OrthoDB" id="9810708at2"/>
<dbReference type="AlphaFoldDB" id="A0A2L0D7B4"/>
<dbReference type="Gene3D" id="1.10.10.10">
    <property type="entry name" value="Winged helix-like DNA-binding domain superfamily/Winged helix DNA-binding domain"/>
    <property type="match status" value="1"/>
</dbReference>
<feature type="domain" description="HTH crp-type" evidence="5">
    <location>
        <begin position="149"/>
        <end position="219"/>
    </location>
</feature>
<dbReference type="Proteomes" id="UP000238956">
    <property type="component" value="Chromosome"/>
</dbReference>
<dbReference type="Pfam" id="PF00027">
    <property type="entry name" value="cNMP_binding"/>
    <property type="match status" value="1"/>
</dbReference>
<gene>
    <name evidence="6" type="ORF">C0J00_10340</name>
</gene>
<dbReference type="GO" id="GO:0005829">
    <property type="term" value="C:cytosol"/>
    <property type="evidence" value="ECO:0007669"/>
    <property type="project" value="TreeGrafter"/>
</dbReference>
<dbReference type="Pfam" id="PF13545">
    <property type="entry name" value="HTH_Crp_2"/>
    <property type="match status" value="1"/>
</dbReference>
<evidence type="ECO:0000256" key="1">
    <source>
        <dbReference type="ARBA" id="ARBA00023015"/>
    </source>
</evidence>
<dbReference type="CDD" id="cd00038">
    <property type="entry name" value="CAP_ED"/>
    <property type="match status" value="1"/>
</dbReference>
<dbReference type="SUPFAM" id="SSF46785">
    <property type="entry name" value="Winged helix' DNA-binding domain"/>
    <property type="match status" value="1"/>
</dbReference>
<dbReference type="GO" id="GO:0003700">
    <property type="term" value="F:DNA-binding transcription factor activity"/>
    <property type="evidence" value="ECO:0007669"/>
    <property type="project" value="TreeGrafter"/>
</dbReference>
<dbReference type="PROSITE" id="PS50042">
    <property type="entry name" value="CNMP_BINDING_3"/>
    <property type="match status" value="1"/>
</dbReference>
<dbReference type="GeneID" id="98394306"/>
<proteinExistence type="predicted"/>
<sequence length="226" mass="26587">MISKEQYIYLRGLEDFKHFTIEQFDHIVAHIKYRKALKNHTLFFEGDKRDTLFLIETGHAKLEQADVSGDFIYTDYVRQGTIFPYGGLFLEEHYHFSAVVITDVTYFLIPMSLYEEYSQNNMNQMRHLCQKYSRLLQIHEIRLRNMVTSSARTRVVQSLATLLLEVPIEEGYLPFPITTTEIASMSATTRETVSHVLKELRNQGIVDLKGKKLLYSNKHYFKKFLE</sequence>
<dbReference type="PANTHER" id="PTHR24567">
    <property type="entry name" value="CRP FAMILY TRANSCRIPTIONAL REGULATORY PROTEIN"/>
    <property type="match status" value="1"/>
</dbReference>
<reference evidence="6 7" key="2">
    <citation type="submission" date="2018-02" db="EMBL/GenBank/DDBJ databases">
        <title>Whole genome sequencing analysis of Streptococcus pluranimalium isolated from cattle infected mastitis in China.</title>
        <authorList>
            <person name="Zhang J.-R."/>
            <person name="Hu G.-Z."/>
        </authorList>
    </citation>
    <scope>NUCLEOTIDE SEQUENCE [LARGE SCALE GENOMIC DNA]</scope>
    <source>
        <strain evidence="6 7">TH11417</strain>
    </source>
</reference>
<keyword evidence="7" id="KW-1185">Reference proteome</keyword>
<evidence type="ECO:0000256" key="3">
    <source>
        <dbReference type="ARBA" id="ARBA00023163"/>
    </source>
</evidence>
<dbReference type="GO" id="GO:0003677">
    <property type="term" value="F:DNA binding"/>
    <property type="evidence" value="ECO:0007669"/>
    <property type="project" value="UniProtKB-KW"/>
</dbReference>
<evidence type="ECO:0000259" key="5">
    <source>
        <dbReference type="PROSITE" id="PS51063"/>
    </source>
</evidence>
<evidence type="ECO:0000313" key="7">
    <source>
        <dbReference type="Proteomes" id="UP000238956"/>
    </source>
</evidence>